<evidence type="ECO:0000313" key="1">
    <source>
        <dbReference type="EMBL" id="OIQ76399.1"/>
    </source>
</evidence>
<proteinExistence type="predicted"/>
<sequence length="36" mass="3937">MTTVAGDTLDIAHHADQGVLTILLVWKRNQPAKPQP</sequence>
<dbReference type="AlphaFoldDB" id="A0A1J5Q8Q8"/>
<dbReference type="EMBL" id="MLJW01001880">
    <property type="protein sequence ID" value="OIQ76399.1"/>
    <property type="molecule type" value="Genomic_DNA"/>
</dbReference>
<gene>
    <name evidence="1" type="ORF">GALL_419250</name>
</gene>
<accession>A0A1J5Q8Q8</accession>
<name>A0A1J5Q8Q8_9ZZZZ</name>
<reference evidence="1" key="1">
    <citation type="submission" date="2016-10" db="EMBL/GenBank/DDBJ databases">
        <title>Sequence of Gallionella enrichment culture.</title>
        <authorList>
            <person name="Poehlein A."/>
            <person name="Muehling M."/>
            <person name="Daniel R."/>
        </authorList>
    </citation>
    <scope>NUCLEOTIDE SEQUENCE</scope>
</reference>
<comment type="caution">
    <text evidence="1">The sequence shown here is derived from an EMBL/GenBank/DDBJ whole genome shotgun (WGS) entry which is preliminary data.</text>
</comment>
<organism evidence="1">
    <name type="scientific">mine drainage metagenome</name>
    <dbReference type="NCBI Taxonomy" id="410659"/>
    <lineage>
        <taxon>unclassified sequences</taxon>
        <taxon>metagenomes</taxon>
        <taxon>ecological metagenomes</taxon>
    </lineage>
</organism>
<protein>
    <submittedName>
        <fullName evidence="1">Uncharacterized protein</fullName>
    </submittedName>
</protein>